<dbReference type="GO" id="GO:0006528">
    <property type="term" value="P:asparagine metabolic process"/>
    <property type="evidence" value="ECO:0007669"/>
    <property type="project" value="InterPro"/>
</dbReference>
<dbReference type="PIRSF" id="PIRSF001220">
    <property type="entry name" value="L-ASNase_gatD"/>
    <property type="match status" value="1"/>
</dbReference>
<sequence>MSKKKVAIVATGGTIAGTGQTGKTVSYQAGRVGMEEIVASIPLIEEIAQLEMHQLFNLDSNEMDEAHWLELAGCINTLTRREDIDGIVVTHGTDTLEETAYFLNLVVHTQKPIVITGAMRPATATSADGPFNLYQAVCLAVDKRAVGQGVMGLFSNTIYAGRDIQKINNYKIDAFDQRSLGCLGYMQDDKVYFYSKTFKTHTFHSVFSWQLPDSLPKVGIAYFYAGASADILDDLARNHEGIVIIGSGSGNYSTRWLDKIEALANQGILFVRASRVNEGIVFEDRIFDPQGICIPANTLSGPKARVLLMLALTLTRDPQKIREIFDQY</sequence>
<evidence type="ECO:0000256" key="8">
    <source>
        <dbReference type="PROSITE-ProRule" id="PRU10100"/>
    </source>
</evidence>
<dbReference type="GO" id="GO:0004067">
    <property type="term" value="F:asparaginase activity"/>
    <property type="evidence" value="ECO:0007669"/>
    <property type="project" value="UniProtKB-UniRule"/>
</dbReference>
<dbReference type="Pfam" id="PF00710">
    <property type="entry name" value="Asparaginase"/>
    <property type="match status" value="1"/>
</dbReference>
<comment type="similarity">
    <text evidence="1 9">Belongs to the asparaginase 1 family.</text>
</comment>
<dbReference type="SUPFAM" id="SSF53774">
    <property type="entry name" value="Glutaminase/Asparaginase"/>
    <property type="match status" value="1"/>
</dbReference>
<dbReference type="NCBIfam" id="TIGR00520">
    <property type="entry name" value="asnASE_II"/>
    <property type="match status" value="1"/>
</dbReference>
<dbReference type="EMBL" id="DVMJ01000009">
    <property type="protein sequence ID" value="HIU12767.1"/>
    <property type="molecule type" value="Genomic_DNA"/>
</dbReference>
<feature type="active site" description="O-isoaspartyl threonine intermediate" evidence="5">
    <location>
        <position position="14"/>
    </location>
</feature>
<dbReference type="PIRSF" id="PIRSF500176">
    <property type="entry name" value="L_ASNase"/>
    <property type="match status" value="1"/>
</dbReference>
<dbReference type="PRINTS" id="PR00139">
    <property type="entry name" value="ASNGLNASE"/>
</dbReference>
<name>A0A9D1HLB3_9FIRM</name>
<evidence type="ECO:0000256" key="4">
    <source>
        <dbReference type="ARBA" id="ARBA00049366"/>
    </source>
</evidence>
<dbReference type="Proteomes" id="UP000824175">
    <property type="component" value="Unassembled WGS sequence"/>
</dbReference>
<evidence type="ECO:0000313" key="13">
    <source>
        <dbReference type="Proteomes" id="UP000824175"/>
    </source>
</evidence>
<dbReference type="AlphaFoldDB" id="A0A9D1HLB3"/>
<evidence type="ECO:0000313" key="12">
    <source>
        <dbReference type="EMBL" id="HIU12767.1"/>
    </source>
</evidence>
<dbReference type="Gene3D" id="3.40.50.1170">
    <property type="entry name" value="L-asparaginase, N-terminal domain"/>
    <property type="match status" value="1"/>
</dbReference>
<reference evidence="12" key="2">
    <citation type="journal article" date="2021" name="PeerJ">
        <title>Extensive microbial diversity within the chicken gut microbiome revealed by metagenomics and culture.</title>
        <authorList>
            <person name="Gilroy R."/>
            <person name="Ravi A."/>
            <person name="Getino M."/>
            <person name="Pursley I."/>
            <person name="Horton D.L."/>
            <person name="Alikhan N.F."/>
            <person name="Baker D."/>
            <person name="Gharbi K."/>
            <person name="Hall N."/>
            <person name="Watson M."/>
            <person name="Adriaenssens E.M."/>
            <person name="Foster-Nyarko E."/>
            <person name="Jarju S."/>
            <person name="Secka A."/>
            <person name="Antonio M."/>
            <person name="Oren A."/>
            <person name="Chaudhuri R.R."/>
            <person name="La Ragione R."/>
            <person name="Hildebrand F."/>
            <person name="Pallen M.J."/>
        </authorList>
    </citation>
    <scope>NUCLEOTIDE SEQUENCE</scope>
    <source>
        <strain evidence="12">CHK195-11698</strain>
    </source>
</reference>
<dbReference type="PROSITE" id="PS00144">
    <property type="entry name" value="ASN_GLN_ASE_1"/>
    <property type="match status" value="1"/>
</dbReference>
<evidence type="ECO:0000256" key="9">
    <source>
        <dbReference type="RuleBase" id="RU004456"/>
    </source>
</evidence>
<evidence type="ECO:0000256" key="2">
    <source>
        <dbReference type="ARBA" id="ARBA00012920"/>
    </source>
</evidence>
<feature type="binding site" evidence="6">
    <location>
        <position position="60"/>
    </location>
    <ligand>
        <name>substrate</name>
    </ligand>
</feature>
<evidence type="ECO:0000259" key="10">
    <source>
        <dbReference type="Pfam" id="PF00710"/>
    </source>
</evidence>
<evidence type="ECO:0000256" key="7">
    <source>
        <dbReference type="PROSITE-ProRule" id="PRU10099"/>
    </source>
</evidence>
<dbReference type="InterPro" id="IPR004550">
    <property type="entry name" value="AsnASE_II"/>
</dbReference>
<feature type="active site" evidence="7">
    <location>
        <position position="14"/>
    </location>
</feature>
<proteinExistence type="inferred from homology"/>
<gene>
    <name evidence="12" type="ORF">IAD15_01675</name>
</gene>
<evidence type="ECO:0000256" key="3">
    <source>
        <dbReference type="ARBA" id="ARBA00022801"/>
    </source>
</evidence>
<evidence type="ECO:0000256" key="6">
    <source>
        <dbReference type="PIRSR" id="PIRSR001220-2"/>
    </source>
</evidence>
<dbReference type="PANTHER" id="PTHR11707:SF28">
    <property type="entry name" value="60 KDA LYSOPHOSPHOLIPASE"/>
    <property type="match status" value="1"/>
</dbReference>
<dbReference type="InterPro" id="IPR037152">
    <property type="entry name" value="L-asparaginase_N_sf"/>
</dbReference>
<dbReference type="SFLD" id="SFLDS00057">
    <property type="entry name" value="Glutaminase/Asparaginase"/>
    <property type="match status" value="1"/>
</dbReference>
<accession>A0A9D1HLB3</accession>
<dbReference type="InterPro" id="IPR020827">
    <property type="entry name" value="Asparaginase/glutaminase_AS1"/>
</dbReference>
<feature type="domain" description="L-asparaginase N-terminal" evidence="10">
    <location>
        <begin position="5"/>
        <end position="196"/>
    </location>
</feature>
<dbReference type="InterPro" id="IPR040919">
    <property type="entry name" value="Asparaginase_C"/>
</dbReference>
<dbReference type="Pfam" id="PF17763">
    <property type="entry name" value="Asparaginase_C"/>
    <property type="match status" value="1"/>
</dbReference>
<comment type="caution">
    <text evidence="12">The sequence shown here is derived from an EMBL/GenBank/DDBJ whole genome shotgun (WGS) entry which is preliminary data.</text>
</comment>
<dbReference type="PANTHER" id="PTHR11707">
    <property type="entry name" value="L-ASPARAGINASE"/>
    <property type="match status" value="1"/>
</dbReference>
<protein>
    <recommendedName>
        <fullName evidence="2">asparaginase</fullName>
        <ecNumber evidence="2">3.5.1.1</ecNumber>
    </recommendedName>
</protein>
<feature type="binding site" evidence="6">
    <location>
        <begin position="93"/>
        <end position="94"/>
    </location>
    <ligand>
        <name>substrate</name>
    </ligand>
</feature>
<dbReference type="EC" id="3.5.1.1" evidence="2"/>
<dbReference type="FunFam" id="3.40.50.1170:FF:000001">
    <property type="entry name" value="L-asparaginase 2"/>
    <property type="match status" value="1"/>
</dbReference>
<organism evidence="12 13">
    <name type="scientific">Candidatus Fimiplasma intestinipullorum</name>
    <dbReference type="NCBI Taxonomy" id="2840825"/>
    <lineage>
        <taxon>Bacteria</taxon>
        <taxon>Bacillati</taxon>
        <taxon>Bacillota</taxon>
        <taxon>Clostridia</taxon>
        <taxon>Eubacteriales</taxon>
        <taxon>Candidatus Fimiplasma</taxon>
    </lineage>
</organism>
<dbReference type="InterPro" id="IPR027473">
    <property type="entry name" value="L-asparaginase_C"/>
</dbReference>
<dbReference type="PROSITE" id="PS51732">
    <property type="entry name" value="ASN_GLN_ASE_3"/>
    <property type="match status" value="1"/>
</dbReference>
<dbReference type="Gene3D" id="3.40.50.40">
    <property type="match status" value="1"/>
</dbReference>
<evidence type="ECO:0000259" key="11">
    <source>
        <dbReference type="Pfam" id="PF17763"/>
    </source>
</evidence>
<dbReference type="InterPro" id="IPR027474">
    <property type="entry name" value="L-asparaginase_N"/>
</dbReference>
<evidence type="ECO:0000256" key="1">
    <source>
        <dbReference type="ARBA" id="ARBA00010518"/>
    </source>
</evidence>
<dbReference type="InterPro" id="IPR006034">
    <property type="entry name" value="Asparaginase/glutaminase-like"/>
</dbReference>
<feature type="domain" description="Asparaginase/glutaminase C-terminal" evidence="11">
    <location>
        <begin position="217"/>
        <end position="325"/>
    </location>
</feature>
<evidence type="ECO:0000256" key="5">
    <source>
        <dbReference type="PIRSR" id="PIRSR001220-1"/>
    </source>
</evidence>
<dbReference type="SMART" id="SM00870">
    <property type="entry name" value="Asparaginase"/>
    <property type="match status" value="1"/>
</dbReference>
<dbReference type="InterPro" id="IPR036152">
    <property type="entry name" value="Asp/glu_Ase-like_sf"/>
</dbReference>
<dbReference type="CDD" id="cd08964">
    <property type="entry name" value="L-asparaginase_II"/>
    <property type="match status" value="1"/>
</dbReference>
<feature type="active site" evidence="8">
    <location>
        <position position="93"/>
    </location>
</feature>
<reference evidence="12" key="1">
    <citation type="submission" date="2020-10" db="EMBL/GenBank/DDBJ databases">
        <authorList>
            <person name="Gilroy R."/>
        </authorList>
    </citation>
    <scope>NUCLEOTIDE SEQUENCE</scope>
    <source>
        <strain evidence="12">CHK195-11698</strain>
    </source>
</reference>
<comment type="catalytic activity">
    <reaction evidence="4">
        <text>L-asparagine + H2O = L-aspartate + NH4(+)</text>
        <dbReference type="Rhea" id="RHEA:21016"/>
        <dbReference type="ChEBI" id="CHEBI:15377"/>
        <dbReference type="ChEBI" id="CHEBI:28938"/>
        <dbReference type="ChEBI" id="CHEBI:29991"/>
        <dbReference type="ChEBI" id="CHEBI:58048"/>
        <dbReference type="EC" id="3.5.1.1"/>
    </reaction>
</comment>
<dbReference type="InterPro" id="IPR027475">
    <property type="entry name" value="Asparaginase/glutaminase_AS2"/>
</dbReference>
<keyword evidence="3" id="KW-0378">Hydrolase</keyword>
<dbReference type="PROSITE" id="PS00917">
    <property type="entry name" value="ASN_GLN_ASE_2"/>
    <property type="match status" value="1"/>
</dbReference>